<dbReference type="PANTHER" id="PTHR16036:SF2">
    <property type="entry name" value="TRNA ENDONUCLEASE ANKZF1"/>
    <property type="match status" value="1"/>
</dbReference>
<dbReference type="InterPro" id="IPR041175">
    <property type="entry name" value="VLRF1/Vms1"/>
</dbReference>
<keyword evidence="11 13" id="KW-0040">ANK repeat</keyword>
<reference evidence="17" key="1">
    <citation type="submission" date="2022-01" db="UniProtKB">
        <authorList>
            <consortium name="EnsemblMetazoa"/>
        </authorList>
    </citation>
    <scope>IDENTIFICATION</scope>
</reference>
<comment type="similarity">
    <text evidence="2 14">Belongs to the ANKZF1/VMS1 family.</text>
</comment>
<evidence type="ECO:0000313" key="18">
    <source>
        <dbReference type="Proteomes" id="UP000494040"/>
    </source>
</evidence>
<feature type="repeat" description="ANK" evidence="13">
    <location>
        <begin position="500"/>
        <end position="532"/>
    </location>
</feature>
<evidence type="ECO:0000259" key="16">
    <source>
        <dbReference type="PROSITE" id="PS52044"/>
    </source>
</evidence>
<evidence type="ECO:0000256" key="9">
    <source>
        <dbReference type="ARBA" id="ARBA00022801"/>
    </source>
</evidence>
<evidence type="ECO:0000256" key="8">
    <source>
        <dbReference type="ARBA" id="ARBA00022771"/>
    </source>
</evidence>
<dbReference type="OrthoDB" id="429841at2759"/>
<name>A0A8I6RBU1_CIMLE</name>
<feature type="active site" evidence="14">
    <location>
        <position position="235"/>
    </location>
</feature>
<evidence type="ECO:0000256" key="12">
    <source>
        <dbReference type="ARBA" id="ARBA00023054"/>
    </source>
</evidence>
<dbReference type="PROSITE" id="PS00028">
    <property type="entry name" value="ZINC_FINGER_C2H2_1"/>
    <property type="match status" value="1"/>
</dbReference>
<dbReference type="GO" id="GO:0016787">
    <property type="term" value="F:hydrolase activity"/>
    <property type="evidence" value="ECO:0007669"/>
    <property type="project" value="UniProtKB-KW"/>
</dbReference>
<keyword evidence="6" id="KW-0677">Repeat</keyword>
<dbReference type="SUPFAM" id="SSF48403">
    <property type="entry name" value="Ankyrin repeat"/>
    <property type="match status" value="1"/>
</dbReference>
<dbReference type="OMA" id="GPHIFMC"/>
<keyword evidence="12" id="KW-0175">Coiled coil</keyword>
<evidence type="ECO:0000256" key="14">
    <source>
        <dbReference type="PROSITE-ProRule" id="PRU01389"/>
    </source>
</evidence>
<dbReference type="EnsemblMetazoa" id="XM_014386795.2">
    <property type="protein sequence ID" value="XP_014242281.1"/>
    <property type="gene ID" value="LOC106662597"/>
</dbReference>
<dbReference type="GO" id="GO:0003676">
    <property type="term" value="F:nucleic acid binding"/>
    <property type="evidence" value="ECO:0007669"/>
    <property type="project" value="InterPro"/>
</dbReference>
<dbReference type="Gene3D" id="1.25.40.20">
    <property type="entry name" value="Ankyrin repeat-containing domain"/>
    <property type="match status" value="1"/>
</dbReference>
<feature type="domain" description="VLRF1" evidence="16">
    <location>
        <begin position="192"/>
        <end position="334"/>
    </location>
</feature>
<dbReference type="InterPro" id="IPR036770">
    <property type="entry name" value="Ankyrin_rpt-contain_sf"/>
</dbReference>
<dbReference type="InterPro" id="IPR047139">
    <property type="entry name" value="ANKZ1/VMS1"/>
</dbReference>
<comment type="subcellular location">
    <subcellularLocation>
        <location evidence="1">Cytoplasm</location>
    </subcellularLocation>
</comment>
<dbReference type="PROSITE" id="PS50088">
    <property type="entry name" value="ANK_REPEAT"/>
    <property type="match status" value="1"/>
</dbReference>
<comment type="domain">
    <text evidence="14">The VLRF1 domain mediates binding to the 60S ribosomal subunit.</text>
</comment>
<evidence type="ECO:0000256" key="13">
    <source>
        <dbReference type="PROSITE-ProRule" id="PRU00023"/>
    </source>
</evidence>
<accession>A0A8I6RBU1</accession>
<dbReference type="GO" id="GO:0008270">
    <property type="term" value="F:zinc ion binding"/>
    <property type="evidence" value="ECO:0007669"/>
    <property type="project" value="UniProtKB-KW"/>
</dbReference>
<evidence type="ECO:0000256" key="3">
    <source>
        <dbReference type="ARBA" id="ARBA00022490"/>
    </source>
</evidence>
<feature type="region of interest" description="Disordered" evidence="15">
    <location>
        <begin position="587"/>
        <end position="606"/>
    </location>
</feature>
<keyword evidence="10" id="KW-0862">Zinc</keyword>
<evidence type="ECO:0000313" key="17">
    <source>
        <dbReference type="EnsemblMetazoa" id="XP_014242281.1"/>
    </source>
</evidence>
<dbReference type="InterPro" id="IPR013087">
    <property type="entry name" value="Znf_C2H2_type"/>
</dbReference>
<dbReference type="Pfam" id="PF00023">
    <property type="entry name" value="Ank"/>
    <property type="match status" value="1"/>
</dbReference>
<keyword evidence="18" id="KW-1185">Reference proteome</keyword>
<keyword evidence="4 14" id="KW-0540">Nuclease</keyword>
<dbReference type="PROSITE" id="PS50297">
    <property type="entry name" value="ANK_REP_REGION"/>
    <property type="match status" value="1"/>
</dbReference>
<protein>
    <recommendedName>
        <fullName evidence="16">VLRF1 domain-containing protein</fullName>
    </recommendedName>
</protein>
<evidence type="ECO:0000256" key="1">
    <source>
        <dbReference type="ARBA" id="ARBA00004496"/>
    </source>
</evidence>
<keyword evidence="7 14" id="KW-0255">Endonuclease</keyword>
<evidence type="ECO:0000256" key="2">
    <source>
        <dbReference type="ARBA" id="ARBA00009262"/>
    </source>
</evidence>
<evidence type="ECO:0000256" key="5">
    <source>
        <dbReference type="ARBA" id="ARBA00022723"/>
    </source>
</evidence>
<dbReference type="SMART" id="SM00451">
    <property type="entry name" value="ZnF_U1"/>
    <property type="match status" value="1"/>
</dbReference>
<evidence type="ECO:0000256" key="4">
    <source>
        <dbReference type="ARBA" id="ARBA00022722"/>
    </source>
</evidence>
<evidence type="ECO:0000256" key="7">
    <source>
        <dbReference type="ARBA" id="ARBA00022759"/>
    </source>
</evidence>
<keyword evidence="3 14" id="KW-0963">Cytoplasm</keyword>
<dbReference type="InterPro" id="IPR002110">
    <property type="entry name" value="Ankyrin_rpt"/>
</dbReference>
<dbReference type="GeneID" id="106662597"/>
<dbReference type="GO" id="GO:0036503">
    <property type="term" value="P:ERAD pathway"/>
    <property type="evidence" value="ECO:0007669"/>
    <property type="project" value="TreeGrafter"/>
</dbReference>
<dbReference type="Pfam" id="PF18716">
    <property type="entry name" value="VATC"/>
    <property type="match status" value="1"/>
</dbReference>
<dbReference type="KEGG" id="clec:106662597"/>
<dbReference type="InterPro" id="IPR041540">
    <property type="entry name" value="VATC"/>
</dbReference>
<evidence type="ECO:0000256" key="15">
    <source>
        <dbReference type="SAM" id="MobiDB-lite"/>
    </source>
</evidence>
<sequence>MSKTKPAVAKTCMIYNTNEFTSLLKDVKVCPYMNCQESPLPQTTLPEVKRELPIEDLSISDTLFCSYCNTGFLNKEQQRAHYKQDWHRYNLKQHLNNKKAVSEERFSQLVEDDLSSISGSESSDNEEGETDAKILEREAERRLSHLIARRSRVLFNNNEGQVISVHRCVLLGKKEKETTDDYLVQVISKLPFRTNWLIVMLGGGHFAAAIFKGGEAIQHKTFHCYTVRAKQGGTQSSKDNKSSHSKSAGASLRRYNEQSMTQHVQELVKNWGPEINKCDLIFYRAVGRGNSGVLFSGTHPLCVKSDPRLRKIPFTTNRATFNEVKRVHEMLSSAFIYESNEMFKTTFSSPKAVRECSEEKSDTNVSTTKKIDRGKERPSPVRELPDIVQHLAAISTSGSEGDLNFIVEENEEVVSFLDLKEFDDTVPQHIKDRMNKKPKKKKKEQEKDTLKPELAKFWKKIHSACQMGDTSTLKSTLDERDKNELTDEEVSFVLNQTNISGETILHNMAAEGNQGSVRLLMLHGADPCLKDKKSLTPYDHSIDKNMRNIFRRFMGEYPDMHDYSKSHIPSALTDEIEAEIAEKRKAAKKAKRARDKEKKIEKEEKKREEEEKIRFLNLSDREKMALAAERRILNSMPGGANVVLVRCYTCADDITGKVPFEYDNYRFCSMPCLKAHRMKGKQL</sequence>
<evidence type="ECO:0000256" key="11">
    <source>
        <dbReference type="ARBA" id="ARBA00023043"/>
    </source>
</evidence>
<dbReference type="RefSeq" id="XP_014242281.1">
    <property type="nucleotide sequence ID" value="XM_014386795.2"/>
</dbReference>
<dbReference type="AlphaFoldDB" id="A0A8I6RBU1"/>
<evidence type="ECO:0000256" key="10">
    <source>
        <dbReference type="ARBA" id="ARBA00022833"/>
    </source>
</evidence>
<keyword evidence="9 14" id="KW-0378">Hydrolase</keyword>
<feature type="region of interest" description="Disordered" evidence="15">
    <location>
        <begin position="429"/>
        <end position="449"/>
    </location>
</feature>
<dbReference type="PANTHER" id="PTHR16036">
    <property type="entry name" value="ANKYRIN REPEAT AND ZINC FINGER DOMAIN-CONTAINING PROTEIN 1"/>
    <property type="match status" value="1"/>
</dbReference>
<evidence type="ECO:0000256" key="6">
    <source>
        <dbReference type="ARBA" id="ARBA00022737"/>
    </source>
</evidence>
<dbReference type="GO" id="GO:0005737">
    <property type="term" value="C:cytoplasm"/>
    <property type="evidence" value="ECO:0007669"/>
    <property type="project" value="UniProtKB-SubCell"/>
</dbReference>
<keyword evidence="8" id="KW-0863">Zinc-finger</keyword>
<feature type="region of interest" description="Disordered" evidence="15">
    <location>
        <begin position="354"/>
        <end position="380"/>
    </location>
</feature>
<proteinExistence type="inferred from homology"/>
<dbReference type="InterPro" id="IPR003604">
    <property type="entry name" value="Matrin/U1-like-C_Znf_C2H2"/>
</dbReference>
<keyword evidence="5" id="KW-0479">Metal-binding</keyword>
<feature type="compositionally biased region" description="Basic and acidic residues" evidence="15">
    <location>
        <begin position="594"/>
        <end position="606"/>
    </location>
</feature>
<dbReference type="GO" id="GO:0004519">
    <property type="term" value="F:endonuclease activity"/>
    <property type="evidence" value="ECO:0007669"/>
    <property type="project" value="UniProtKB-KW"/>
</dbReference>
<feature type="compositionally biased region" description="Basic and acidic residues" evidence="15">
    <location>
        <begin position="369"/>
        <end position="380"/>
    </location>
</feature>
<dbReference type="PROSITE" id="PS52044">
    <property type="entry name" value="VLRF1"/>
    <property type="match status" value="1"/>
</dbReference>
<organism evidence="17 18">
    <name type="scientific">Cimex lectularius</name>
    <name type="common">Bed bug</name>
    <name type="synonym">Acanthia lectularia</name>
    <dbReference type="NCBI Taxonomy" id="79782"/>
    <lineage>
        <taxon>Eukaryota</taxon>
        <taxon>Metazoa</taxon>
        <taxon>Ecdysozoa</taxon>
        <taxon>Arthropoda</taxon>
        <taxon>Hexapoda</taxon>
        <taxon>Insecta</taxon>
        <taxon>Pterygota</taxon>
        <taxon>Neoptera</taxon>
        <taxon>Paraneoptera</taxon>
        <taxon>Hemiptera</taxon>
        <taxon>Heteroptera</taxon>
        <taxon>Panheteroptera</taxon>
        <taxon>Cimicomorpha</taxon>
        <taxon>Cimicidae</taxon>
        <taxon>Cimex</taxon>
    </lineage>
</organism>
<dbReference type="Proteomes" id="UP000494040">
    <property type="component" value="Unassembled WGS sequence"/>
</dbReference>
<dbReference type="Pfam" id="PF18826">
    <property type="entry name" value="bVLRF1"/>
    <property type="match status" value="1"/>
</dbReference>